<dbReference type="FunFam" id="1.10.238.10:FF:000336">
    <property type="entry name" value="HLH domain-containing protein"/>
    <property type="match status" value="1"/>
</dbReference>
<dbReference type="InterPro" id="IPR050230">
    <property type="entry name" value="CALM/Myosin/TropC-like"/>
</dbReference>
<dbReference type="Gene3D" id="1.10.238.10">
    <property type="entry name" value="EF-hand"/>
    <property type="match status" value="2"/>
</dbReference>
<feature type="domain" description="EF-hand" evidence="5">
    <location>
        <begin position="102"/>
        <end position="137"/>
    </location>
</feature>
<evidence type="ECO:0000259" key="5">
    <source>
        <dbReference type="PROSITE" id="PS50222"/>
    </source>
</evidence>
<dbReference type="CDD" id="cd00051">
    <property type="entry name" value="EFh"/>
    <property type="match status" value="1"/>
</dbReference>
<feature type="domain" description="EF-hand" evidence="5">
    <location>
        <begin position="176"/>
        <end position="211"/>
    </location>
</feature>
<name>A0AAN5D8J4_9BILA</name>
<dbReference type="InterPro" id="IPR011992">
    <property type="entry name" value="EF-hand-dom_pair"/>
</dbReference>
<protein>
    <recommendedName>
        <fullName evidence="5">EF-hand domain-containing protein</fullName>
    </recommendedName>
</protein>
<evidence type="ECO:0000313" key="6">
    <source>
        <dbReference type="EMBL" id="GMR58478.1"/>
    </source>
</evidence>
<keyword evidence="3" id="KW-0106">Calcium</keyword>
<dbReference type="PANTHER" id="PTHR23048">
    <property type="entry name" value="MYOSIN LIGHT CHAIN 1, 3"/>
    <property type="match status" value="1"/>
</dbReference>
<dbReference type="SUPFAM" id="SSF47473">
    <property type="entry name" value="EF-hand"/>
    <property type="match status" value="1"/>
</dbReference>
<evidence type="ECO:0000256" key="4">
    <source>
        <dbReference type="SAM" id="MobiDB-lite"/>
    </source>
</evidence>
<comment type="caution">
    <text evidence="6">The sequence shown here is derived from an EMBL/GenBank/DDBJ whole genome shotgun (WGS) entry which is preliminary data.</text>
</comment>
<dbReference type="GO" id="GO:0005509">
    <property type="term" value="F:calcium ion binding"/>
    <property type="evidence" value="ECO:0007669"/>
    <property type="project" value="InterPro"/>
</dbReference>
<organism evidence="6 7">
    <name type="scientific">Pristionchus mayeri</name>
    <dbReference type="NCBI Taxonomy" id="1317129"/>
    <lineage>
        <taxon>Eukaryota</taxon>
        <taxon>Metazoa</taxon>
        <taxon>Ecdysozoa</taxon>
        <taxon>Nematoda</taxon>
        <taxon>Chromadorea</taxon>
        <taxon>Rhabditida</taxon>
        <taxon>Rhabditina</taxon>
        <taxon>Diplogasteromorpha</taxon>
        <taxon>Diplogasteroidea</taxon>
        <taxon>Neodiplogasteridae</taxon>
        <taxon>Pristionchus</taxon>
    </lineage>
</organism>
<evidence type="ECO:0000256" key="1">
    <source>
        <dbReference type="ARBA" id="ARBA00022723"/>
    </source>
</evidence>
<reference evidence="7" key="1">
    <citation type="submission" date="2022-10" db="EMBL/GenBank/DDBJ databases">
        <title>Genome assembly of Pristionchus species.</title>
        <authorList>
            <person name="Yoshida K."/>
            <person name="Sommer R.J."/>
        </authorList>
    </citation>
    <scope>NUCLEOTIDE SEQUENCE [LARGE SCALE GENOMIC DNA]</scope>
    <source>
        <strain evidence="7">RS5460</strain>
    </source>
</reference>
<dbReference type="AlphaFoldDB" id="A0AAN5D8J4"/>
<dbReference type="InterPro" id="IPR018247">
    <property type="entry name" value="EF_Hand_1_Ca_BS"/>
</dbReference>
<dbReference type="FunFam" id="1.10.238.10:FF:000355">
    <property type="entry name" value="Uncharacterized calcium-binding protein B0563.7"/>
    <property type="match status" value="1"/>
</dbReference>
<gene>
    <name evidence="6" type="ORF">PMAYCL1PPCAC_28673</name>
</gene>
<proteinExistence type="predicted"/>
<dbReference type="Pfam" id="PF13499">
    <property type="entry name" value="EF-hand_7"/>
    <property type="match status" value="2"/>
</dbReference>
<dbReference type="SMART" id="SM00054">
    <property type="entry name" value="EFh"/>
    <property type="match status" value="4"/>
</dbReference>
<evidence type="ECO:0000256" key="2">
    <source>
        <dbReference type="ARBA" id="ARBA00022737"/>
    </source>
</evidence>
<evidence type="ECO:0000256" key="3">
    <source>
        <dbReference type="ARBA" id="ARBA00022837"/>
    </source>
</evidence>
<feature type="compositionally biased region" description="Low complexity" evidence="4">
    <location>
        <begin position="43"/>
        <end position="52"/>
    </location>
</feature>
<feature type="domain" description="EF-hand" evidence="5">
    <location>
        <begin position="66"/>
        <end position="101"/>
    </location>
</feature>
<feature type="region of interest" description="Disordered" evidence="4">
    <location>
        <begin position="29"/>
        <end position="54"/>
    </location>
</feature>
<evidence type="ECO:0000313" key="7">
    <source>
        <dbReference type="Proteomes" id="UP001328107"/>
    </source>
</evidence>
<dbReference type="EMBL" id="BTRK01000006">
    <property type="protein sequence ID" value="GMR58478.1"/>
    <property type="molecule type" value="Genomic_DNA"/>
</dbReference>
<keyword evidence="2" id="KW-0677">Repeat</keyword>
<dbReference type="Proteomes" id="UP001328107">
    <property type="component" value="Unassembled WGS sequence"/>
</dbReference>
<accession>A0AAN5D8J4</accession>
<dbReference type="PROSITE" id="PS50222">
    <property type="entry name" value="EF_HAND_2"/>
    <property type="match status" value="3"/>
</dbReference>
<dbReference type="PROSITE" id="PS00018">
    <property type="entry name" value="EF_HAND_1"/>
    <property type="match status" value="3"/>
</dbReference>
<dbReference type="InterPro" id="IPR002048">
    <property type="entry name" value="EF_hand_dom"/>
</dbReference>
<dbReference type="PANTHER" id="PTHR23048:SF0">
    <property type="entry name" value="CALMODULIN LIKE 3"/>
    <property type="match status" value="1"/>
</dbReference>
<sequence>MSRWPGKGIMESGIASHSHALMDKLHIPHSHKKKSGSDRSARSDSSSNGKSSPLLMTKKLNGYSKVQLQEYRQVFKMFDTDRSGAISVDELESATRKLGIKQTREELEMIINEVDHSGNHEIDFDEFCEVMDHLNLKQNAWNNAIEECFNVFDWSKSDAINKSDFAYILRELGDITDRDLINEIFNESDLDGNGVIDKDEFEAMCANYFQPGDI</sequence>
<dbReference type="GO" id="GO:0016460">
    <property type="term" value="C:myosin II complex"/>
    <property type="evidence" value="ECO:0007669"/>
    <property type="project" value="TreeGrafter"/>
</dbReference>
<keyword evidence="1" id="KW-0479">Metal-binding</keyword>
<keyword evidence="7" id="KW-1185">Reference proteome</keyword>